<proteinExistence type="predicted"/>
<evidence type="ECO:0000256" key="2">
    <source>
        <dbReference type="SAM" id="MobiDB-lite"/>
    </source>
</evidence>
<feature type="region of interest" description="Disordered" evidence="2">
    <location>
        <begin position="127"/>
        <end position="189"/>
    </location>
</feature>
<feature type="compositionally biased region" description="Pro residues" evidence="2">
    <location>
        <begin position="134"/>
        <end position="146"/>
    </location>
</feature>
<dbReference type="Pfam" id="PF11285">
    <property type="entry name" value="DUF3086"/>
    <property type="match status" value="1"/>
</dbReference>
<evidence type="ECO:0000256" key="1">
    <source>
        <dbReference type="SAM" id="Coils"/>
    </source>
</evidence>
<dbReference type="KEGG" id="amr:AM1_4238"/>
<protein>
    <recommendedName>
        <fullName evidence="5">DUF3086 domain-containing protein</fullName>
    </recommendedName>
</protein>
<dbReference type="InterPro" id="IPR021437">
    <property type="entry name" value="DUF3086"/>
</dbReference>
<dbReference type="STRING" id="329726.AM1_4238"/>
<dbReference type="eggNOG" id="COG3170">
    <property type="taxonomic scope" value="Bacteria"/>
</dbReference>
<dbReference type="RefSeq" id="WP_012164549.1">
    <property type="nucleotide sequence ID" value="NC_009925.1"/>
</dbReference>
<sequence>MTDSSGIANNTPSVEQLQKDAQTLRAEIAELRGTKAKLLEQQLSATQTALERFANDHLKTLEERKQTLQIAVDQLERRQERVQAEMRQSFAGVSQDLAIRIHGFHDYLVTSLQDLVIAAEKLELAPKETAKPQAPAPQVAPTPRPEPAAERRPAEQRPPRSGPSRQSRPPQQRSTPPQRGPKFATQEFEEETRQIRQILDQYRTNPNYYGPPWQLRRTFEPIHAERVASWFFTFGGRGALRTLSSRLQNILVASATISILRQLYGNSVRTLILANSPERLGDWRRGLQDCLGIDRSDFGPERGLILFESPDALAQKADRLVKEQQLPLILIDDAEEEVSLSILQFPLWLAFAPEPQLRKERATFDWFE</sequence>
<evidence type="ECO:0008006" key="5">
    <source>
        <dbReference type="Google" id="ProtNLM"/>
    </source>
</evidence>
<feature type="compositionally biased region" description="Low complexity" evidence="2">
    <location>
        <begin position="162"/>
        <end position="181"/>
    </location>
</feature>
<gene>
    <name evidence="3" type="ordered locus">AM1_4238</name>
</gene>
<dbReference type="EMBL" id="CP000828">
    <property type="protein sequence ID" value="ABW29218.1"/>
    <property type="molecule type" value="Genomic_DNA"/>
</dbReference>
<dbReference type="OrthoDB" id="569160at2"/>
<dbReference type="Proteomes" id="UP000000268">
    <property type="component" value="Chromosome"/>
</dbReference>
<name>B0CCQ6_ACAM1</name>
<accession>B0CCQ6</accession>
<organism evidence="3 4">
    <name type="scientific">Acaryochloris marina (strain MBIC 11017)</name>
    <dbReference type="NCBI Taxonomy" id="329726"/>
    <lineage>
        <taxon>Bacteria</taxon>
        <taxon>Bacillati</taxon>
        <taxon>Cyanobacteriota</taxon>
        <taxon>Cyanophyceae</taxon>
        <taxon>Acaryochloridales</taxon>
        <taxon>Acaryochloridaceae</taxon>
        <taxon>Acaryochloris</taxon>
    </lineage>
</organism>
<dbReference type="HOGENOM" id="CLU_026708_0_0_3"/>
<feature type="compositionally biased region" description="Basic and acidic residues" evidence="2">
    <location>
        <begin position="147"/>
        <end position="158"/>
    </location>
</feature>
<feature type="coiled-coil region" evidence="1">
    <location>
        <begin position="14"/>
        <end position="85"/>
    </location>
</feature>
<reference evidence="3 4" key="1">
    <citation type="journal article" date="2008" name="Proc. Natl. Acad. Sci. U.S.A.">
        <title>Niche adaptation and genome expansion in the chlorophyll d-producing cyanobacterium Acaryochloris marina.</title>
        <authorList>
            <person name="Swingley W.D."/>
            <person name="Chen M."/>
            <person name="Cheung P.C."/>
            <person name="Conrad A.L."/>
            <person name="Dejesa L.C."/>
            <person name="Hao J."/>
            <person name="Honchak B.M."/>
            <person name="Karbach L.E."/>
            <person name="Kurdoglu A."/>
            <person name="Lahiri S."/>
            <person name="Mastrian S.D."/>
            <person name="Miyashita H."/>
            <person name="Page L."/>
            <person name="Ramakrishna P."/>
            <person name="Satoh S."/>
            <person name="Sattley W.M."/>
            <person name="Shimada Y."/>
            <person name="Taylor H.L."/>
            <person name="Tomo T."/>
            <person name="Tsuchiya T."/>
            <person name="Wang Z.T."/>
            <person name="Raymond J."/>
            <person name="Mimuro M."/>
            <person name="Blankenship R.E."/>
            <person name="Touchman J.W."/>
        </authorList>
    </citation>
    <scope>NUCLEOTIDE SEQUENCE [LARGE SCALE GENOMIC DNA]</scope>
    <source>
        <strain evidence="4">MBIC 11017</strain>
    </source>
</reference>
<keyword evidence="4" id="KW-1185">Reference proteome</keyword>
<evidence type="ECO:0000313" key="3">
    <source>
        <dbReference type="EMBL" id="ABW29218.1"/>
    </source>
</evidence>
<keyword evidence="1" id="KW-0175">Coiled coil</keyword>
<evidence type="ECO:0000313" key="4">
    <source>
        <dbReference type="Proteomes" id="UP000000268"/>
    </source>
</evidence>
<dbReference type="AlphaFoldDB" id="B0CCQ6"/>